<dbReference type="EMBL" id="JACETM010000002">
    <property type="protein sequence ID" value="MBA4723687.1"/>
    <property type="molecule type" value="Genomic_DNA"/>
</dbReference>
<dbReference type="PANTHER" id="PTHR11669">
    <property type="entry name" value="REPLICATION FACTOR C / DNA POLYMERASE III GAMMA-TAU SUBUNIT"/>
    <property type="match status" value="1"/>
</dbReference>
<evidence type="ECO:0000256" key="3">
    <source>
        <dbReference type="ARBA" id="ARBA00049244"/>
    </source>
</evidence>
<dbReference type="GO" id="GO:0009360">
    <property type="term" value="C:DNA polymerase III complex"/>
    <property type="evidence" value="ECO:0007669"/>
    <property type="project" value="TreeGrafter"/>
</dbReference>
<dbReference type="PANTHER" id="PTHR11669:SF8">
    <property type="entry name" value="DNA POLYMERASE III SUBUNIT DELTA"/>
    <property type="match status" value="1"/>
</dbReference>
<dbReference type="Proteomes" id="UP000585327">
    <property type="component" value="Unassembled WGS sequence"/>
</dbReference>
<evidence type="ECO:0000313" key="4">
    <source>
        <dbReference type="EMBL" id="MBA4723687.1"/>
    </source>
</evidence>
<keyword evidence="2" id="KW-0548">Nucleotidyltransferase</keyword>
<dbReference type="Pfam" id="PF13177">
    <property type="entry name" value="DNA_pol3_delta2"/>
    <property type="match status" value="1"/>
</dbReference>
<protein>
    <recommendedName>
        <fullName evidence="1">DNA-directed DNA polymerase</fullName>
        <ecNumber evidence="1">2.7.7.7</ecNumber>
    </recommendedName>
</protein>
<dbReference type="SUPFAM" id="SSF52540">
    <property type="entry name" value="P-loop containing nucleoside triphosphate hydrolases"/>
    <property type="match status" value="1"/>
</dbReference>
<dbReference type="AlphaFoldDB" id="A0A838YFQ4"/>
<evidence type="ECO:0000313" key="5">
    <source>
        <dbReference type="Proteomes" id="UP000585327"/>
    </source>
</evidence>
<dbReference type="GO" id="GO:0003887">
    <property type="term" value="F:DNA-directed DNA polymerase activity"/>
    <property type="evidence" value="ECO:0007669"/>
    <property type="project" value="UniProtKB-KW"/>
</dbReference>
<dbReference type="InterPro" id="IPR027417">
    <property type="entry name" value="P-loop_NTPase"/>
</dbReference>
<reference evidence="4 5" key="1">
    <citation type="submission" date="2020-06" db="EMBL/GenBank/DDBJ databases">
        <title>Dysbiosis in marine aquaculture revealed through microbiome analysis: reverse ecology for environmental sustainability.</title>
        <authorList>
            <person name="Haro-Moreno J.M."/>
            <person name="Coutinho F.H."/>
            <person name="Zaragoza-Solas A."/>
            <person name="Picazo A."/>
            <person name="Almagro-Moreno S."/>
            <person name="Lopez-Perez M."/>
        </authorList>
    </citation>
    <scope>NUCLEOTIDE SEQUENCE [LARGE SCALE GENOMIC DNA]</scope>
    <source>
        <strain evidence="4">MCMED-G42</strain>
    </source>
</reference>
<comment type="caution">
    <text evidence="4">The sequence shown here is derived from an EMBL/GenBank/DDBJ whole genome shotgun (WGS) entry which is preliminary data.</text>
</comment>
<gene>
    <name evidence="4" type="ORF">H2021_00565</name>
</gene>
<organism evidence="4 5">
    <name type="scientific">SAR86 cluster bacterium</name>
    <dbReference type="NCBI Taxonomy" id="2030880"/>
    <lineage>
        <taxon>Bacteria</taxon>
        <taxon>Pseudomonadati</taxon>
        <taxon>Pseudomonadota</taxon>
        <taxon>Gammaproteobacteria</taxon>
        <taxon>SAR86 cluster</taxon>
    </lineage>
</organism>
<sequence>MSIDSYPWLEKYYQGINLTNLPHAIIINGPKGVGKKILSRDIAKLIISNEEGISSNNDHHSLMNTNTHPDFYEINKDVIKVGDISRRENDKWDPEKGKKDALSFLNLTPSISLNKVLLMHNVDNMTLSAQDALLKSLEEPAPYAYIIMTTSRPYSLKTTIYSRCQTFNIKNPSNKEINSWLDSRGLGDYSSLDFPSYYSPLMILSSIEDSNERVFKNFIESFDLFLTNKITQTEFIKSLNDLDLELIDKLNFIIEILKILLSSQILKKPLNGIYRSFSNFEFSNLKISNIINDINDLKFNFYKVKSINESHIFNYLCSDIKSSFK</sequence>
<evidence type="ECO:0000256" key="2">
    <source>
        <dbReference type="ARBA" id="ARBA00022932"/>
    </source>
</evidence>
<comment type="catalytic activity">
    <reaction evidence="3">
        <text>DNA(n) + a 2'-deoxyribonucleoside 5'-triphosphate = DNA(n+1) + diphosphate</text>
        <dbReference type="Rhea" id="RHEA:22508"/>
        <dbReference type="Rhea" id="RHEA-COMP:17339"/>
        <dbReference type="Rhea" id="RHEA-COMP:17340"/>
        <dbReference type="ChEBI" id="CHEBI:33019"/>
        <dbReference type="ChEBI" id="CHEBI:61560"/>
        <dbReference type="ChEBI" id="CHEBI:173112"/>
        <dbReference type="EC" id="2.7.7.7"/>
    </reaction>
</comment>
<dbReference type="GO" id="GO:0006261">
    <property type="term" value="P:DNA-templated DNA replication"/>
    <property type="evidence" value="ECO:0007669"/>
    <property type="project" value="TreeGrafter"/>
</dbReference>
<proteinExistence type="predicted"/>
<keyword evidence="2" id="KW-0808">Transferase</keyword>
<dbReference type="EC" id="2.7.7.7" evidence="1"/>
<name>A0A838YFQ4_9GAMM</name>
<dbReference type="Gene3D" id="3.40.50.300">
    <property type="entry name" value="P-loop containing nucleotide triphosphate hydrolases"/>
    <property type="match status" value="1"/>
</dbReference>
<accession>A0A838YFQ4</accession>
<evidence type="ECO:0000256" key="1">
    <source>
        <dbReference type="ARBA" id="ARBA00012417"/>
    </source>
</evidence>
<keyword evidence="2" id="KW-0239">DNA-directed DNA polymerase</keyword>
<dbReference type="InterPro" id="IPR050238">
    <property type="entry name" value="DNA_Rep/Repair_Clamp_Loader"/>
</dbReference>